<sequence length="228" mass="26547">MQRFFLSTRLFSLLALLLSFSTLGSAQSIPSDSTRAYWKLYASQESQSPLIRFYTAAHQVVYEEKLPKDLGRLTQKNIRLFDQLLASVTNQRLVSSHLFPERNPEVYNFPLSAEKTHTNKITWYRDGVAFFIANPQVNEPGKIQVFYARLDTKLVSVNITDETEEYIHYQDRSCRSTYRRSIDLQKFPSGRYKLIIRHPGQTFTYHLLVDSSLNRVDIQPQSNTVRVE</sequence>
<feature type="chain" id="PRO_5015512140" evidence="1">
    <location>
        <begin position="27"/>
        <end position="228"/>
    </location>
</feature>
<comment type="caution">
    <text evidence="2">The sequence shown here is derived from an EMBL/GenBank/DDBJ whole genome shotgun (WGS) entry which is preliminary data.</text>
</comment>
<evidence type="ECO:0000313" key="2">
    <source>
        <dbReference type="EMBL" id="PQA55533.1"/>
    </source>
</evidence>
<dbReference type="OrthoDB" id="939640at2"/>
<reference evidence="3" key="1">
    <citation type="submission" date="2018-02" db="EMBL/GenBank/DDBJ databases">
        <title>Genome sequencing of Solimonas sp. HR-BB.</title>
        <authorList>
            <person name="Lee Y."/>
            <person name="Jeon C.O."/>
        </authorList>
    </citation>
    <scope>NUCLEOTIDE SEQUENCE [LARGE SCALE GENOMIC DNA]</scope>
    <source>
        <strain evidence="3">HR-U</strain>
    </source>
</reference>
<protein>
    <submittedName>
        <fullName evidence="2">Uncharacterized protein</fullName>
    </submittedName>
</protein>
<keyword evidence="1" id="KW-0732">Signal</keyword>
<feature type="signal peptide" evidence="1">
    <location>
        <begin position="1"/>
        <end position="26"/>
    </location>
</feature>
<name>A0A2S7IHW9_9BACT</name>
<accession>A0A2S7IHW9</accession>
<organism evidence="2 3">
    <name type="scientific">Siphonobacter curvatus</name>
    <dbReference type="NCBI Taxonomy" id="2094562"/>
    <lineage>
        <taxon>Bacteria</taxon>
        <taxon>Pseudomonadati</taxon>
        <taxon>Bacteroidota</taxon>
        <taxon>Cytophagia</taxon>
        <taxon>Cytophagales</taxon>
        <taxon>Cytophagaceae</taxon>
        <taxon>Siphonobacter</taxon>
    </lineage>
</organism>
<dbReference type="EMBL" id="PTRA01000004">
    <property type="protein sequence ID" value="PQA55533.1"/>
    <property type="molecule type" value="Genomic_DNA"/>
</dbReference>
<evidence type="ECO:0000256" key="1">
    <source>
        <dbReference type="SAM" id="SignalP"/>
    </source>
</evidence>
<dbReference type="AlphaFoldDB" id="A0A2S7IHW9"/>
<gene>
    <name evidence="2" type="ORF">C5O19_19125</name>
</gene>
<dbReference type="RefSeq" id="WP_104714999.1">
    <property type="nucleotide sequence ID" value="NZ_PTRA01000004.1"/>
</dbReference>
<proteinExistence type="predicted"/>
<keyword evidence="3" id="KW-1185">Reference proteome</keyword>
<evidence type="ECO:0000313" key="3">
    <source>
        <dbReference type="Proteomes" id="UP000239590"/>
    </source>
</evidence>
<dbReference type="Proteomes" id="UP000239590">
    <property type="component" value="Unassembled WGS sequence"/>
</dbReference>